<accession>A0A7W8JBI1</accession>
<dbReference type="PROSITE" id="PS50005">
    <property type="entry name" value="TPR"/>
    <property type="match status" value="1"/>
</dbReference>
<dbReference type="SMART" id="SM00028">
    <property type="entry name" value="TPR"/>
    <property type="match status" value="1"/>
</dbReference>
<proteinExistence type="predicted"/>
<keyword evidence="1" id="KW-0802">TPR repeat</keyword>
<dbReference type="SUPFAM" id="SSF48452">
    <property type="entry name" value="TPR-like"/>
    <property type="match status" value="1"/>
</dbReference>
<dbReference type="Proteomes" id="UP000569092">
    <property type="component" value="Unassembled WGS sequence"/>
</dbReference>
<reference evidence="2 3" key="1">
    <citation type="submission" date="2020-08" db="EMBL/GenBank/DDBJ databases">
        <title>Genomic Encyclopedia of Type Strains, Phase IV (KMG-V): Genome sequencing to study the core and pangenomes of soil and plant-associated prokaryotes.</title>
        <authorList>
            <person name="Whitman W."/>
        </authorList>
    </citation>
    <scope>NUCLEOTIDE SEQUENCE [LARGE SCALE GENOMIC DNA]</scope>
    <source>
        <strain evidence="2 3">M8US30</strain>
    </source>
</reference>
<feature type="repeat" description="TPR" evidence="1">
    <location>
        <begin position="69"/>
        <end position="102"/>
    </location>
</feature>
<evidence type="ECO:0000313" key="3">
    <source>
        <dbReference type="Proteomes" id="UP000569092"/>
    </source>
</evidence>
<name>A0A7W8JBI1_9BACT</name>
<dbReference type="Gene3D" id="1.25.40.10">
    <property type="entry name" value="Tetratricopeptide repeat domain"/>
    <property type="match status" value="1"/>
</dbReference>
<gene>
    <name evidence="2" type="ORF">HDF10_002820</name>
</gene>
<dbReference type="AlphaFoldDB" id="A0A7W8JBI1"/>
<protein>
    <submittedName>
        <fullName evidence="2">Tetratricopeptide (TPR) repeat protein</fullName>
    </submittedName>
</protein>
<dbReference type="EMBL" id="JACHDZ010000004">
    <property type="protein sequence ID" value="MBB5344834.1"/>
    <property type="molecule type" value="Genomic_DNA"/>
</dbReference>
<sequence length="156" mass="17317">MSMLYSDRNQPDKEKALLTKQLAITPKDSVTNYLLADLIIRGGVQPGQPAFQEAKGYLATSLATKPDSAEAQVLMGHLLEQENNISDAVGHYGKAIELEPDNRSALDRQFILLRRLHRNDEAAQTLQHLKSVLNNEIEQERKSFPARTSAAPQGQP</sequence>
<evidence type="ECO:0000256" key="1">
    <source>
        <dbReference type="PROSITE-ProRule" id="PRU00339"/>
    </source>
</evidence>
<evidence type="ECO:0000313" key="2">
    <source>
        <dbReference type="EMBL" id="MBB5344834.1"/>
    </source>
</evidence>
<dbReference type="InterPro" id="IPR019734">
    <property type="entry name" value="TPR_rpt"/>
</dbReference>
<dbReference type="InterPro" id="IPR011990">
    <property type="entry name" value="TPR-like_helical_dom_sf"/>
</dbReference>
<comment type="caution">
    <text evidence="2">The sequence shown here is derived from an EMBL/GenBank/DDBJ whole genome shotgun (WGS) entry which is preliminary data.</text>
</comment>
<organism evidence="2 3">
    <name type="scientific">Tunturiibacter lichenicola</name>
    <dbReference type="NCBI Taxonomy" id="2051959"/>
    <lineage>
        <taxon>Bacteria</taxon>
        <taxon>Pseudomonadati</taxon>
        <taxon>Acidobacteriota</taxon>
        <taxon>Terriglobia</taxon>
        <taxon>Terriglobales</taxon>
        <taxon>Acidobacteriaceae</taxon>
        <taxon>Tunturiibacter</taxon>
    </lineage>
</organism>